<dbReference type="EMBL" id="BNJJ01000004">
    <property type="protein sequence ID" value="GHO83692.1"/>
    <property type="molecule type" value="Genomic_DNA"/>
</dbReference>
<evidence type="ECO:0000313" key="2">
    <source>
        <dbReference type="Proteomes" id="UP000635565"/>
    </source>
</evidence>
<gene>
    <name evidence="1" type="ORF">KSZ_16980</name>
</gene>
<evidence type="ECO:0000313" key="1">
    <source>
        <dbReference type="EMBL" id="GHO83692.1"/>
    </source>
</evidence>
<proteinExistence type="predicted"/>
<keyword evidence="2" id="KW-1185">Reference proteome</keyword>
<organism evidence="1 2">
    <name type="scientific">Dictyobacter formicarum</name>
    <dbReference type="NCBI Taxonomy" id="2778368"/>
    <lineage>
        <taxon>Bacteria</taxon>
        <taxon>Bacillati</taxon>
        <taxon>Chloroflexota</taxon>
        <taxon>Ktedonobacteria</taxon>
        <taxon>Ktedonobacterales</taxon>
        <taxon>Dictyobacteraceae</taxon>
        <taxon>Dictyobacter</taxon>
    </lineage>
</organism>
<protein>
    <submittedName>
        <fullName evidence="1">Uncharacterized protein</fullName>
    </submittedName>
</protein>
<dbReference type="Proteomes" id="UP000635565">
    <property type="component" value="Unassembled WGS sequence"/>
</dbReference>
<name>A0ABQ3VCQ6_9CHLR</name>
<reference evidence="1 2" key="1">
    <citation type="journal article" date="2021" name="Int. J. Syst. Evol. Microbiol.">
        <title>Reticulibacter mediterranei gen. nov., sp. nov., within the new family Reticulibacteraceae fam. nov., and Ktedonospora formicarum gen. nov., sp. nov., Ktedonobacter robiniae sp. nov., Dictyobacter formicarum sp. nov. and Dictyobacter arantiisoli sp. nov., belonging to the class Ktedonobacteria.</title>
        <authorList>
            <person name="Yabe S."/>
            <person name="Zheng Y."/>
            <person name="Wang C.M."/>
            <person name="Sakai Y."/>
            <person name="Abe K."/>
            <person name="Yokota A."/>
            <person name="Donadio S."/>
            <person name="Cavaletti L."/>
            <person name="Monciardini P."/>
        </authorList>
    </citation>
    <scope>NUCLEOTIDE SEQUENCE [LARGE SCALE GENOMIC DNA]</scope>
    <source>
        <strain evidence="1 2">SOSP1-9</strain>
    </source>
</reference>
<accession>A0ABQ3VCQ6</accession>
<comment type="caution">
    <text evidence="1">The sequence shown here is derived from an EMBL/GenBank/DDBJ whole genome shotgun (WGS) entry which is preliminary data.</text>
</comment>
<sequence>MDEVLVAVVWARFVMAFEKIAQDAIRATSRTPTIPSVIQSQVRFFLGAGG</sequence>